<gene>
    <name evidence="2" type="ORF">SAMN04487955_11349</name>
</gene>
<dbReference type="CDD" id="cd06339">
    <property type="entry name" value="PBP1_YraM_LppC_lipoprotein-like"/>
    <property type="match status" value="1"/>
</dbReference>
<sequence>MNISIRGLLAAALMALILAGCGLQPGIMERRAADDPQRLLQQAEQQAPAQAALTRLEAADILARQGSRPQALEVAKEIDDRQLEASARLRWALLLSDLGEALNDPWAAIQAGQDIEALQPAQDQSVLLRERLGIALLEVDEPLAAAETLLDVQADTDREAFNDPIWQALTRLETRQLNSLEAGADSLTRGWLDLTKLFRSSGGDIQRLFDRLDDWRSRHANHPAARRLPSELLALRELRGLEVNHIAVFLPESGPLSEVAAAIRDGMRTHHLNEANQGNSAQLSFIDSSHGDLDALYREAENRGAQVVVGPLEKQLVSELERRDEVPLPTLALNYGTAERNQTDNLFQYGLSAEDEARQTARRAWQDGHRRAAVLVPDNDWGGRVGEAFWNEWSDRGGEVTKAVRYDPEGSVANAVKPALNVSNERARLGNVDMLFLLALPEFARQVPPTLDYFYAGELPVYATSHLYEGRLQPRLDHDLDDVRFIDIPWQIPDAAVGGEEALPFYNSYRELREESDPAMFRLLAMGVDAYELARRLPQLQALPNSEVFGATGTLRPGEDGRILRQLPWARFVNGVPQPILIPGLFDRSTNDARSDRRDDDAS</sequence>
<dbReference type="PANTHER" id="PTHR38038">
    <property type="entry name" value="PENICILLIN-BINDING PROTEIN ACTIVATOR LPOA"/>
    <property type="match status" value="1"/>
</dbReference>
<evidence type="ECO:0008006" key="4">
    <source>
        <dbReference type="Google" id="ProtNLM"/>
    </source>
</evidence>
<dbReference type="GO" id="GO:0030234">
    <property type="term" value="F:enzyme regulator activity"/>
    <property type="evidence" value="ECO:0007669"/>
    <property type="project" value="TreeGrafter"/>
</dbReference>
<dbReference type="EMBL" id="FPBP01000013">
    <property type="protein sequence ID" value="SFU90017.1"/>
    <property type="molecule type" value="Genomic_DNA"/>
</dbReference>
<dbReference type="AlphaFoldDB" id="A0A1I7JXV6"/>
<dbReference type="SUPFAM" id="SSF53822">
    <property type="entry name" value="Periplasmic binding protein-like I"/>
    <property type="match status" value="1"/>
</dbReference>
<dbReference type="InterPro" id="IPR028082">
    <property type="entry name" value="Peripla_BP_I"/>
</dbReference>
<dbReference type="Gene3D" id="1.25.40.650">
    <property type="match status" value="1"/>
</dbReference>
<dbReference type="OrthoDB" id="6708821at2"/>
<dbReference type="GO" id="GO:0009252">
    <property type="term" value="P:peptidoglycan biosynthetic process"/>
    <property type="evidence" value="ECO:0007669"/>
    <property type="project" value="TreeGrafter"/>
</dbReference>
<dbReference type="Gene3D" id="3.40.50.2300">
    <property type="match status" value="2"/>
</dbReference>
<evidence type="ECO:0000313" key="3">
    <source>
        <dbReference type="Proteomes" id="UP000198693"/>
    </source>
</evidence>
<evidence type="ECO:0000313" key="2">
    <source>
        <dbReference type="EMBL" id="SFU90017.1"/>
    </source>
</evidence>
<organism evidence="2 3">
    <name type="scientific">Halomonas korlensis</name>
    <dbReference type="NCBI Taxonomy" id="463301"/>
    <lineage>
        <taxon>Bacteria</taxon>
        <taxon>Pseudomonadati</taxon>
        <taxon>Pseudomonadota</taxon>
        <taxon>Gammaproteobacteria</taxon>
        <taxon>Oceanospirillales</taxon>
        <taxon>Halomonadaceae</taxon>
        <taxon>Halomonas</taxon>
    </lineage>
</organism>
<dbReference type="InterPro" id="IPR007443">
    <property type="entry name" value="LpoA"/>
</dbReference>
<dbReference type="PROSITE" id="PS51257">
    <property type="entry name" value="PROKAR_LIPOPROTEIN"/>
    <property type="match status" value="1"/>
</dbReference>
<dbReference type="Proteomes" id="UP000198693">
    <property type="component" value="Unassembled WGS sequence"/>
</dbReference>
<proteinExistence type="predicted"/>
<dbReference type="RefSeq" id="WP_089797012.1">
    <property type="nucleotide sequence ID" value="NZ_FPBP01000013.1"/>
</dbReference>
<reference evidence="3" key="1">
    <citation type="submission" date="2016-10" db="EMBL/GenBank/DDBJ databases">
        <authorList>
            <person name="Varghese N."/>
            <person name="Submissions S."/>
        </authorList>
    </citation>
    <scope>NUCLEOTIDE SEQUENCE [LARGE SCALE GENOMIC DNA]</scope>
    <source>
        <strain evidence="3">CGMCC 1.6981</strain>
    </source>
</reference>
<accession>A0A1I7JXV6</accession>
<dbReference type="PANTHER" id="PTHR38038:SF1">
    <property type="entry name" value="PENICILLIN-BINDING PROTEIN ACTIVATOR LPOA"/>
    <property type="match status" value="1"/>
</dbReference>
<dbReference type="Pfam" id="PF04348">
    <property type="entry name" value="LppC"/>
    <property type="match status" value="1"/>
</dbReference>
<evidence type="ECO:0000256" key="1">
    <source>
        <dbReference type="ARBA" id="ARBA00023136"/>
    </source>
</evidence>
<dbReference type="GO" id="GO:0031241">
    <property type="term" value="C:periplasmic side of cell outer membrane"/>
    <property type="evidence" value="ECO:0007669"/>
    <property type="project" value="TreeGrafter"/>
</dbReference>
<dbReference type="STRING" id="463301.SAMN04487955_11349"/>
<keyword evidence="3" id="KW-1185">Reference proteome</keyword>
<keyword evidence="1" id="KW-0472">Membrane</keyword>
<name>A0A1I7JXV6_9GAMM</name>
<protein>
    <recommendedName>
        <fullName evidence="4">LppC lipoprotein</fullName>
    </recommendedName>
</protein>